<gene>
    <name evidence="15" type="ORF">PHAECO_LOCUS10431</name>
</gene>
<dbReference type="PROSITE" id="PS00250">
    <property type="entry name" value="TGF_BETA_1"/>
    <property type="match status" value="1"/>
</dbReference>
<evidence type="ECO:0000256" key="2">
    <source>
        <dbReference type="ARBA" id="ARBA00006656"/>
    </source>
</evidence>
<evidence type="ECO:0000256" key="5">
    <source>
        <dbReference type="ARBA" id="ARBA00022729"/>
    </source>
</evidence>
<dbReference type="PANTHER" id="PTHR11848">
    <property type="entry name" value="TGF-BETA FAMILY"/>
    <property type="match status" value="1"/>
</dbReference>
<keyword evidence="8" id="KW-1015">Disulfide bond</keyword>
<keyword evidence="6" id="KW-0221">Differentiation</keyword>
<keyword evidence="9" id="KW-0325">Glycoprotein</keyword>
<dbReference type="FunFam" id="2.60.120.970:FF:000018">
    <property type="entry name" value="Decapentaplegic, isoform A"/>
    <property type="match status" value="1"/>
</dbReference>
<feature type="compositionally biased region" description="Basic and acidic residues" evidence="12">
    <location>
        <begin position="246"/>
        <end position="262"/>
    </location>
</feature>
<dbReference type="InterPro" id="IPR029034">
    <property type="entry name" value="Cystine-knot_cytokine"/>
</dbReference>
<comment type="subcellular location">
    <subcellularLocation>
        <location evidence="1">Secreted</location>
    </subcellularLocation>
</comment>
<dbReference type="GO" id="GO:0030154">
    <property type="term" value="P:cell differentiation"/>
    <property type="evidence" value="ECO:0007669"/>
    <property type="project" value="UniProtKB-KW"/>
</dbReference>
<reference evidence="15" key="2">
    <citation type="submission" date="2022-10" db="EMBL/GenBank/DDBJ databases">
        <authorList>
            <consortium name="ENA_rothamsted_submissions"/>
            <consortium name="culmorum"/>
            <person name="King R."/>
        </authorList>
    </citation>
    <scope>NUCLEOTIDE SEQUENCE</scope>
</reference>
<evidence type="ECO:0000256" key="13">
    <source>
        <dbReference type="SAM" id="SignalP"/>
    </source>
</evidence>
<accession>A0A9N9SK67</accession>
<dbReference type="Gene3D" id="2.10.90.10">
    <property type="entry name" value="Cystine-knot cytokines"/>
    <property type="match status" value="1"/>
</dbReference>
<reference evidence="15" key="1">
    <citation type="submission" date="2022-01" db="EMBL/GenBank/DDBJ databases">
        <authorList>
            <person name="King R."/>
        </authorList>
    </citation>
    <scope>NUCLEOTIDE SEQUENCE</scope>
</reference>
<dbReference type="InterPro" id="IPR015615">
    <property type="entry name" value="TGF-beta-rel"/>
</dbReference>
<feature type="signal peptide" evidence="13">
    <location>
        <begin position="1"/>
        <end position="23"/>
    </location>
</feature>
<feature type="domain" description="TGF-beta family profile" evidence="14">
    <location>
        <begin position="263"/>
        <end position="383"/>
    </location>
</feature>
<dbReference type="InterPro" id="IPR001839">
    <property type="entry name" value="TGF-b_C"/>
</dbReference>
<dbReference type="Gene3D" id="2.60.120.970">
    <property type="match status" value="1"/>
</dbReference>
<evidence type="ECO:0000256" key="9">
    <source>
        <dbReference type="ARBA" id="ARBA00023180"/>
    </source>
</evidence>
<evidence type="ECO:0000256" key="8">
    <source>
        <dbReference type="ARBA" id="ARBA00023157"/>
    </source>
</evidence>
<dbReference type="AlphaFoldDB" id="A0A9N9SK67"/>
<evidence type="ECO:0000256" key="11">
    <source>
        <dbReference type="RuleBase" id="RU000354"/>
    </source>
</evidence>
<dbReference type="OrthoDB" id="5987191at2759"/>
<evidence type="ECO:0000313" key="15">
    <source>
        <dbReference type="EMBL" id="CAG9823161.1"/>
    </source>
</evidence>
<dbReference type="InterPro" id="IPR017948">
    <property type="entry name" value="TGFb_CS"/>
</dbReference>
<evidence type="ECO:0000259" key="14">
    <source>
        <dbReference type="PROSITE" id="PS51362"/>
    </source>
</evidence>
<dbReference type="EMBL" id="OU896712">
    <property type="protein sequence ID" value="CAG9823161.1"/>
    <property type="molecule type" value="Genomic_DNA"/>
</dbReference>
<evidence type="ECO:0000256" key="10">
    <source>
        <dbReference type="ARBA" id="ARBA00074604"/>
    </source>
</evidence>
<dbReference type="GO" id="GO:0051240">
    <property type="term" value="P:positive regulation of multicellular organismal process"/>
    <property type="evidence" value="ECO:0007669"/>
    <property type="project" value="UniProtKB-ARBA"/>
</dbReference>
<evidence type="ECO:0000256" key="12">
    <source>
        <dbReference type="SAM" id="MobiDB-lite"/>
    </source>
</evidence>
<organism evidence="15 16">
    <name type="scientific">Phaedon cochleariae</name>
    <name type="common">Mustard beetle</name>
    <dbReference type="NCBI Taxonomy" id="80249"/>
    <lineage>
        <taxon>Eukaryota</taxon>
        <taxon>Metazoa</taxon>
        <taxon>Ecdysozoa</taxon>
        <taxon>Arthropoda</taxon>
        <taxon>Hexapoda</taxon>
        <taxon>Insecta</taxon>
        <taxon>Pterygota</taxon>
        <taxon>Neoptera</taxon>
        <taxon>Endopterygota</taxon>
        <taxon>Coleoptera</taxon>
        <taxon>Polyphaga</taxon>
        <taxon>Cucujiformia</taxon>
        <taxon>Chrysomeloidea</taxon>
        <taxon>Chrysomelidae</taxon>
        <taxon>Chrysomelinae</taxon>
        <taxon>Chrysomelini</taxon>
        <taxon>Phaedon</taxon>
    </lineage>
</organism>
<feature type="region of interest" description="Disordered" evidence="12">
    <location>
        <begin position="246"/>
        <end position="279"/>
    </location>
</feature>
<keyword evidence="3" id="KW-0217">Developmental protein</keyword>
<keyword evidence="7 11" id="KW-0339">Growth factor</keyword>
<keyword evidence="4" id="KW-0964">Secreted</keyword>
<dbReference type="GO" id="GO:0005615">
    <property type="term" value="C:extracellular space"/>
    <property type="evidence" value="ECO:0007669"/>
    <property type="project" value="TreeGrafter"/>
</dbReference>
<evidence type="ECO:0000256" key="4">
    <source>
        <dbReference type="ARBA" id="ARBA00022525"/>
    </source>
</evidence>
<dbReference type="Pfam" id="PF00019">
    <property type="entry name" value="TGF_beta"/>
    <property type="match status" value="1"/>
</dbReference>
<dbReference type="InterPro" id="IPR001111">
    <property type="entry name" value="TGF-b_propeptide"/>
</dbReference>
<name>A0A9N9SK67_PHACE</name>
<dbReference type="GO" id="GO:0051094">
    <property type="term" value="P:positive regulation of developmental process"/>
    <property type="evidence" value="ECO:0007669"/>
    <property type="project" value="UniProtKB-ARBA"/>
</dbReference>
<evidence type="ECO:0000256" key="1">
    <source>
        <dbReference type="ARBA" id="ARBA00004613"/>
    </source>
</evidence>
<dbReference type="SMART" id="SM00204">
    <property type="entry name" value="TGFB"/>
    <property type="match status" value="1"/>
</dbReference>
<evidence type="ECO:0000256" key="7">
    <source>
        <dbReference type="ARBA" id="ARBA00023030"/>
    </source>
</evidence>
<evidence type="ECO:0000313" key="16">
    <source>
        <dbReference type="Proteomes" id="UP001153737"/>
    </source>
</evidence>
<comment type="similarity">
    <text evidence="2 11">Belongs to the TGF-beta family.</text>
</comment>
<feature type="compositionally biased region" description="Basic residues" evidence="12">
    <location>
        <begin position="263"/>
        <end position="273"/>
    </location>
</feature>
<protein>
    <recommendedName>
        <fullName evidence="10">Protein decapentaplegic</fullName>
    </recommendedName>
</protein>
<dbReference type="PANTHER" id="PTHR11848:SF263">
    <property type="entry name" value="PROTEIN DECAPENTAPLEGIC"/>
    <property type="match status" value="1"/>
</dbReference>
<keyword evidence="5 13" id="KW-0732">Signal</keyword>
<dbReference type="GO" id="GO:0005125">
    <property type="term" value="F:cytokine activity"/>
    <property type="evidence" value="ECO:0007669"/>
    <property type="project" value="TreeGrafter"/>
</dbReference>
<dbReference type="Proteomes" id="UP001153737">
    <property type="component" value="Chromosome 6"/>
</dbReference>
<evidence type="ECO:0000256" key="6">
    <source>
        <dbReference type="ARBA" id="ARBA00022782"/>
    </source>
</evidence>
<dbReference type="PROSITE" id="PS51362">
    <property type="entry name" value="TGF_BETA_2"/>
    <property type="match status" value="1"/>
</dbReference>
<keyword evidence="16" id="KW-1185">Reference proteome</keyword>
<dbReference type="Pfam" id="PF00688">
    <property type="entry name" value="TGFb_propeptide"/>
    <property type="match status" value="1"/>
</dbReference>
<dbReference type="SUPFAM" id="SSF57501">
    <property type="entry name" value="Cystine-knot cytokines"/>
    <property type="match status" value="1"/>
</dbReference>
<dbReference type="GO" id="GO:0008083">
    <property type="term" value="F:growth factor activity"/>
    <property type="evidence" value="ECO:0007669"/>
    <property type="project" value="UniProtKB-KW"/>
</dbReference>
<proteinExistence type="inferred from homology"/>
<dbReference type="FunFam" id="2.10.90.10:FF:000103">
    <property type="entry name" value="Bone morphogenetic protein 16"/>
    <property type="match status" value="1"/>
</dbReference>
<feature type="chain" id="PRO_5040466456" description="Protein decapentaplegic" evidence="13">
    <location>
        <begin position="24"/>
        <end position="383"/>
    </location>
</feature>
<evidence type="ECO:0000256" key="3">
    <source>
        <dbReference type="ARBA" id="ARBA00022473"/>
    </source>
</evidence>
<sequence length="383" mass="43413">MNLSVMLWLVVLALMDCNRKALSSSLPKEVIANVESNLLSLFGFKGRPNIDKSKVVVPQAMIDLYERQMGMAFDTTAIPKRGWNTRSANTIRKSPIDERFSTHHKFRLKFDILSVPRQEQIKAAELTLSRSRIDWLTDGADDKSHLQRILVSDILKPGIKGKAGPITRLVDSKLIDITKNDSLSIDVFPAVLRWLEHPHSNHGLLVTVKGLGRSKGDPARHVRLRRSTTEDSSWNSVQPVLLTYTDDGKGKQRRGAEFAEIQRRRRSSKKHGRSKNEKRYPCTRHKMYVDFSDVGWNDWIVAPPGYDAYYCQGECNFPLASHLNTTNHAIIQTMMNSVVPTQVPKSCCVPTHLNQISMLYVNEEQKVVLTNYKDMVVTGCGCR</sequence>